<dbReference type="InterPro" id="IPR036397">
    <property type="entry name" value="RNaseH_sf"/>
</dbReference>
<dbReference type="PANTHER" id="PTHR46889:SF4">
    <property type="entry name" value="TRANSPOSASE INSO FOR INSERTION SEQUENCE ELEMENT IS911B-RELATED"/>
    <property type="match status" value="1"/>
</dbReference>
<comment type="similarity">
    <text evidence="1">Belongs to the transposase 8 family.</text>
</comment>
<dbReference type="InterPro" id="IPR025948">
    <property type="entry name" value="HTH-like_dom"/>
</dbReference>
<dbReference type="GO" id="GO:0003677">
    <property type="term" value="F:DNA binding"/>
    <property type="evidence" value="ECO:0007669"/>
    <property type="project" value="InterPro"/>
</dbReference>
<dbReference type="InterPro" id="IPR009057">
    <property type="entry name" value="Homeodomain-like_sf"/>
</dbReference>
<dbReference type="SUPFAM" id="SSF46689">
    <property type="entry name" value="Homeodomain-like"/>
    <property type="match status" value="1"/>
</dbReference>
<evidence type="ECO:0000259" key="3">
    <source>
        <dbReference type="PROSITE" id="PS50994"/>
    </source>
</evidence>
<organism evidence="4 5">
    <name type="scientific">Legionella pneumophila</name>
    <dbReference type="NCBI Taxonomy" id="446"/>
    <lineage>
        <taxon>Bacteria</taxon>
        <taxon>Pseudomonadati</taxon>
        <taxon>Pseudomonadota</taxon>
        <taxon>Gammaproteobacteria</taxon>
        <taxon>Legionellales</taxon>
        <taxon>Legionellaceae</taxon>
        <taxon>Legionella</taxon>
    </lineage>
</organism>
<dbReference type="Gene3D" id="3.30.420.10">
    <property type="entry name" value="Ribonuclease H-like superfamily/Ribonuclease H"/>
    <property type="match status" value="1"/>
</dbReference>
<dbReference type="GO" id="GO:0006313">
    <property type="term" value="P:DNA transposition"/>
    <property type="evidence" value="ECO:0007669"/>
    <property type="project" value="InterPro"/>
</dbReference>
<evidence type="ECO:0000313" key="5">
    <source>
        <dbReference type="Proteomes" id="UP000866496"/>
    </source>
</evidence>
<reference evidence="4" key="1">
    <citation type="journal article" date="2018" name="Genome Biol.">
        <title>SKESA: strategic k-mer extension for scrupulous assemblies.</title>
        <authorList>
            <person name="Souvorov A."/>
            <person name="Agarwala R."/>
            <person name="Lipman D.J."/>
        </authorList>
    </citation>
    <scope>NUCLEOTIDE SEQUENCE</scope>
    <source>
        <strain evidence="4">AZ00058701</strain>
    </source>
</reference>
<keyword evidence="2" id="KW-0175">Coiled coil</keyword>
<dbReference type="Pfam" id="PF01527">
    <property type="entry name" value="HTH_Tnp_1"/>
    <property type="match status" value="1"/>
</dbReference>
<dbReference type="GO" id="GO:0015074">
    <property type="term" value="P:DNA integration"/>
    <property type="evidence" value="ECO:0007669"/>
    <property type="project" value="InterPro"/>
</dbReference>
<reference evidence="4" key="2">
    <citation type="submission" date="2019-10" db="EMBL/GenBank/DDBJ databases">
        <authorList>
            <consortium name="NCBI Pathogen Detection Project"/>
        </authorList>
    </citation>
    <scope>NUCLEOTIDE SEQUENCE</scope>
    <source>
        <strain evidence="4">AZ00058701</strain>
    </source>
</reference>
<dbReference type="Pfam" id="PF13333">
    <property type="entry name" value="rve_2"/>
    <property type="match status" value="1"/>
</dbReference>
<dbReference type="GO" id="GO:0004803">
    <property type="term" value="F:transposase activity"/>
    <property type="evidence" value="ECO:0007669"/>
    <property type="project" value="InterPro"/>
</dbReference>
<dbReference type="PANTHER" id="PTHR46889">
    <property type="entry name" value="TRANSPOSASE INSF FOR INSERTION SEQUENCE IS3B-RELATED"/>
    <property type="match status" value="1"/>
</dbReference>
<comment type="caution">
    <text evidence="4">The sequence shown here is derived from an EMBL/GenBank/DDBJ whole genome shotgun (WGS) entry which is preliminary data.</text>
</comment>
<dbReference type="InterPro" id="IPR048020">
    <property type="entry name" value="Transpos_IS3"/>
</dbReference>
<gene>
    <name evidence="4" type="ORF">JBJ86_07250</name>
</gene>
<feature type="coiled-coil region" evidence="2">
    <location>
        <begin position="61"/>
        <end position="88"/>
    </location>
</feature>
<dbReference type="Pfam" id="PF13276">
    <property type="entry name" value="HTH_21"/>
    <property type="match status" value="1"/>
</dbReference>
<dbReference type="SUPFAM" id="SSF53098">
    <property type="entry name" value="Ribonuclease H-like"/>
    <property type="match status" value="1"/>
</dbReference>
<dbReference type="EMBL" id="DACWHX010000007">
    <property type="protein sequence ID" value="HAU1880043.1"/>
    <property type="molecule type" value="Genomic_DNA"/>
</dbReference>
<dbReference type="InterPro" id="IPR002514">
    <property type="entry name" value="Transposase_8"/>
</dbReference>
<dbReference type="NCBIfam" id="NF033516">
    <property type="entry name" value="transpos_IS3"/>
    <property type="match status" value="1"/>
</dbReference>
<feature type="domain" description="Integrase catalytic" evidence="3">
    <location>
        <begin position="221"/>
        <end position="384"/>
    </location>
</feature>
<proteinExistence type="inferred from homology"/>
<sequence>MSIRRKYTKEFKLDAISLVTEQGYTCPEAARSLGINSNILSRWIREAAENNENAFRGNGKLTEEQLEIRQLREEVRRLTMEKEILKKANGLLCERSEIKYSFIAQHKKTWPVGMMCHLMGVTSSGYYSYQKRKSTKPNNEPEHEELLEWVKKISESSKFSYGNRRIRKALNALGYPVGRRKTRRLMREAGIFVRYKKKYKVTTNSNHKQPIFDNVLNRKFQVNEPNRAYVSDMNYIPTHEGWLYLTVVIDLFSRKVVGWNMSSRMKADTVCDALTMAIWQRKPKAGLIVHSDRGSQYASKQYRSLLNQHGLVGSMSKKGDCWDNSVAESFFSRLKDELVHWRNYQTRREAKQDILDYMTMFYNNQKLHSSLDYLSPNQFENRYWGLMKKVA</sequence>
<evidence type="ECO:0000256" key="1">
    <source>
        <dbReference type="ARBA" id="ARBA00009964"/>
    </source>
</evidence>
<accession>A0AAN5T1G5</accession>
<dbReference type="RefSeq" id="WP_102990622.1">
    <property type="nucleotide sequence ID" value="NZ_CCZO01000004.1"/>
</dbReference>
<dbReference type="Gene3D" id="1.10.10.60">
    <property type="entry name" value="Homeodomain-like"/>
    <property type="match status" value="1"/>
</dbReference>
<dbReference type="AlphaFoldDB" id="A0AAN5T1G5"/>
<dbReference type="Pfam" id="PF00665">
    <property type="entry name" value="rve"/>
    <property type="match status" value="1"/>
</dbReference>
<dbReference type="InterPro" id="IPR012337">
    <property type="entry name" value="RNaseH-like_sf"/>
</dbReference>
<evidence type="ECO:0000313" key="4">
    <source>
        <dbReference type="EMBL" id="HAU1880043.1"/>
    </source>
</evidence>
<protein>
    <submittedName>
        <fullName evidence="4">IS3 family transposase</fullName>
    </submittedName>
</protein>
<dbReference type="InterPro" id="IPR001584">
    <property type="entry name" value="Integrase_cat-core"/>
</dbReference>
<dbReference type="Proteomes" id="UP000866496">
    <property type="component" value="Unassembled WGS sequence"/>
</dbReference>
<dbReference type="InterPro" id="IPR050900">
    <property type="entry name" value="Transposase_IS3/IS150/IS904"/>
</dbReference>
<evidence type="ECO:0000256" key="2">
    <source>
        <dbReference type="SAM" id="Coils"/>
    </source>
</evidence>
<name>A0AAN5T1G5_LEGPN</name>
<dbReference type="PROSITE" id="PS50994">
    <property type="entry name" value="INTEGRASE"/>
    <property type="match status" value="1"/>
</dbReference>
<dbReference type="GeneID" id="57034154"/>